<proteinExistence type="predicted"/>
<dbReference type="AlphaFoldDB" id="A0A9J6EB16"/>
<reference evidence="1" key="1">
    <citation type="journal article" date="2020" name="Cell">
        <title>Large-Scale Comparative Analyses of Tick Genomes Elucidate Their Genetic Diversity and Vector Capacities.</title>
        <authorList>
            <consortium name="Tick Genome and Microbiome Consortium (TIGMIC)"/>
            <person name="Jia N."/>
            <person name="Wang J."/>
            <person name="Shi W."/>
            <person name="Du L."/>
            <person name="Sun Y."/>
            <person name="Zhan W."/>
            <person name="Jiang J.F."/>
            <person name="Wang Q."/>
            <person name="Zhang B."/>
            <person name="Ji P."/>
            <person name="Bell-Sakyi L."/>
            <person name="Cui X.M."/>
            <person name="Yuan T.T."/>
            <person name="Jiang B.G."/>
            <person name="Yang W.F."/>
            <person name="Lam T.T."/>
            <person name="Chang Q.C."/>
            <person name="Ding S.J."/>
            <person name="Wang X.J."/>
            <person name="Zhu J.G."/>
            <person name="Ruan X.D."/>
            <person name="Zhao L."/>
            <person name="Wei J.T."/>
            <person name="Ye R.Z."/>
            <person name="Que T.C."/>
            <person name="Du C.H."/>
            <person name="Zhou Y.H."/>
            <person name="Cheng J.X."/>
            <person name="Dai P.F."/>
            <person name="Guo W.B."/>
            <person name="Han X.H."/>
            <person name="Huang E.J."/>
            <person name="Li L.F."/>
            <person name="Wei W."/>
            <person name="Gao Y.C."/>
            <person name="Liu J.Z."/>
            <person name="Shao H.Z."/>
            <person name="Wang X."/>
            <person name="Wang C.C."/>
            <person name="Yang T.C."/>
            <person name="Huo Q.B."/>
            <person name="Li W."/>
            <person name="Chen H.Y."/>
            <person name="Chen S.E."/>
            <person name="Zhou L.G."/>
            <person name="Ni X.B."/>
            <person name="Tian J.H."/>
            <person name="Sheng Y."/>
            <person name="Liu T."/>
            <person name="Pan Y.S."/>
            <person name="Xia L.Y."/>
            <person name="Li J."/>
            <person name="Zhao F."/>
            <person name="Cao W.C."/>
        </authorList>
    </citation>
    <scope>NUCLEOTIDE SEQUENCE</scope>
    <source>
        <strain evidence="1">Rmic-2018</strain>
    </source>
</reference>
<evidence type="ECO:0000313" key="2">
    <source>
        <dbReference type="Proteomes" id="UP000821866"/>
    </source>
</evidence>
<reference evidence="1" key="2">
    <citation type="submission" date="2021-09" db="EMBL/GenBank/DDBJ databases">
        <authorList>
            <person name="Jia N."/>
            <person name="Wang J."/>
            <person name="Shi W."/>
            <person name="Du L."/>
            <person name="Sun Y."/>
            <person name="Zhan W."/>
            <person name="Jiang J."/>
            <person name="Wang Q."/>
            <person name="Zhang B."/>
            <person name="Ji P."/>
            <person name="Sakyi L.B."/>
            <person name="Cui X."/>
            <person name="Yuan T."/>
            <person name="Jiang B."/>
            <person name="Yang W."/>
            <person name="Lam T.T.-Y."/>
            <person name="Chang Q."/>
            <person name="Ding S."/>
            <person name="Wang X."/>
            <person name="Zhu J."/>
            <person name="Ruan X."/>
            <person name="Zhao L."/>
            <person name="Wei J."/>
            <person name="Que T."/>
            <person name="Du C."/>
            <person name="Cheng J."/>
            <person name="Dai P."/>
            <person name="Han X."/>
            <person name="Huang E."/>
            <person name="Gao Y."/>
            <person name="Liu J."/>
            <person name="Shao H."/>
            <person name="Ye R."/>
            <person name="Li L."/>
            <person name="Wei W."/>
            <person name="Wang X."/>
            <person name="Wang C."/>
            <person name="Huo Q."/>
            <person name="Li W."/>
            <person name="Guo W."/>
            <person name="Chen H."/>
            <person name="Chen S."/>
            <person name="Zhou L."/>
            <person name="Zhou L."/>
            <person name="Ni X."/>
            <person name="Tian J."/>
            <person name="Zhou Y."/>
            <person name="Sheng Y."/>
            <person name="Liu T."/>
            <person name="Pan Y."/>
            <person name="Xia L."/>
            <person name="Li J."/>
            <person name="Zhao F."/>
            <person name="Cao W."/>
        </authorList>
    </citation>
    <scope>NUCLEOTIDE SEQUENCE</scope>
    <source>
        <strain evidence="1">Rmic-2018</strain>
        <tissue evidence="1">Larvae</tissue>
    </source>
</reference>
<organism evidence="1 2">
    <name type="scientific">Rhipicephalus microplus</name>
    <name type="common">Cattle tick</name>
    <name type="synonym">Boophilus microplus</name>
    <dbReference type="NCBI Taxonomy" id="6941"/>
    <lineage>
        <taxon>Eukaryota</taxon>
        <taxon>Metazoa</taxon>
        <taxon>Ecdysozoa</taxon>
        <taxon>Arthropoda</taxon>
        <taxon>Chelicerata</taxon>
        <taxon>Arachnida</taxon>
        <taxon>Acari</taxon>
        <taxon>Parasitiformes</taxon>
        <taxon>Ixodida</taxon>
        <taxon>Ixodoidea</taxon>
        <taxon>Ixodidae</taxon>
        <taxon>Rhipicephalinae</taxon>
        <taxon>Rhipicephalus</taxon>
        <taxon>Boophilus</taxon>
    </lineage>
</organism>
<gene>
    <name evidence="1" type="ORF">HPB51_017773</name>
</gene>
<accession>A0A9J6EB16</accession>
<name>A0A9J6EB16_RHIMP</name>
<dbReference type="Proteomes" id="UP000821866">
    <property type="component" value="Chromosome 3"/>
</dbReference>
<sequence length="191" mass="21742">MVISSTSKEAIASLQKELESNEATGKASEVTQGRKLLPQIKVVGIREDLSDEEIKVCLMTQTNLRCIPDDFVFTKTWKGKSGMTKCFDITGRANEAFKGRSYLNIMWTRCRFFDNTFLPRCKNCTQVGHVEKFCKGQSRCTDCGEAHHLRQSGNTQKNCCACERELPLARRDHSFLSLNCLKRHRQEGPEK</sequence>
<evidence type="ECO:0000313" key="1">
    <source>
        <dbReference type="EMBL" id="KAH8031500.1"/>
    </source>
</evidence>
<dbReference type="EMBL" id="JABSTU010000005">
    <property type="protein sequence ID" value="KAH8031500.1"/>
    <property type="molecule type" value="Genomic_DNA"/>
</dbReference>
<comment type="caution">
    <text evidence="1">The sequence shown here is derived from an EMBL/GenBank/DDBJ whole genome shotgun (WGS) entry which is preliminary data.</text>
</comment>
<keyword evidence="2" id="KW-1185">Reference proteome</keyword>
<protein>
    <submittedName>
        <fullName evidence="1">Uncharacterized protein</fullName>
    </submittedName>
</protein>